<feature type="chain" id="PRO_5040918432" evidence="5">
    <location>
        <begin position="24"/>
        <end position="331"/>
    </location>
</feature>
<dbReference type="PANTHER" id="PTHR47053">
    <property type="entry name" value="MUREIN DD-ENDOPEPTIDASE MEPH-RELATED"/>
    <property type="match status" value="1"/>
</dbReference>
<reference evidence="7" key="1">
    <citation type="submission" date="2022-10" db="EMBL/GenBank/DDBJ databases">
        <title>The WGS of Solirubrobacter ginsenosidimutans DSM 21036.</title>
        <authorList>
            <person name="Jiang Z."/>
        </authorList>
    </citation>
    <scope>NUCLEOTIDE SEQUENCE</scope>
    <source>
        <strain evidence="7">DSM 21036</strain>
    </source>
</reference>
<keyword evidence="4" id="KW-0788">Thiol protease</keyword>
<feature type="domain" description="NlpC/P60" evidence="6">
    <location>
        <begin position="185"/>
        <end position="331"/>
    </location>
</feature>
<dbReference type="GO" id="GO:0006508">
    <property type="term" value="P:proteolysis"/>
    <property type="evidence" value="ECO:0007669"/>
    <property type="project" value="UniProtKB-KW"/>
</dbReference>
<dbReference type="PROSITE" id="PS51935">
    <property type="entry name" value="NLPC_P60"/>
    <property type="match status" value="1"/>
</dbReference>
<comment type="caution">
    <text evidence="7">The sequence shown here is derived from an EMBL/GenBank/DDBJ whole genome shotgun (WGS) entry which is preliminary data.</text>
</comment>
<accession>A0A9X3MZG6</accession>
<evidence type="ECO:0000259" key="6">
    <source>
        <dbReference type="PROSITE" id="PS51935"/>
    </source>
</evidence>
<dbReference type="Proteomes" id="UP001149140">
    <property type="component" value="Unassembled WGS sequence"/>
</dbReference>
<proteinExistence type="inferred from homology"/>
<dbReference type="InterPro" id="IPR000064">
    <property type="entry name" value="NLP_P60_dom"/>
</dbReference>
<keyword evidence="8" id="KW-1185">Reference proteome</keyword>
<dbReference type="Gene3D" id="3.90.1720.10">
    <property type="entry name" value="endopeptidase domain like (from Nostoc punctiforme)"/>
    <property type="match status" value="1"/>
</dbReference>
<dbReference type="Pfam" id="PF00877">
    <property type="entry name" value="NLPC_P60"/>
    <property type="match status" value="1"/>
</dbReference>
<feature type="signal peptide" evidence="5">
    <location>
        <begin position="1"/>
        <end position="23"/>
    </location>
</feature>
<name>A0A9X3MZG6_9ACTN</name>
<dbReference type="SUPFAM" id="SSF54001">
    <property type="entry name" value="Cysteine proteinases"/>
    <property type="match status" value="1"/>
</dbReference>
<evidence type="ECO:0000313" key="7">
    <source>
        <dbReference type="EMBL" id="MDA0164208.1"/>
    </source>
</evidence>
<dbReference type="PANTHER" id="PTHR47053:SF1">
    <property type="entry name" value="MUREIN DD-ENDOPEPTIDASE MEPH-RELATED"/>
    <property type="match status" value="1"/>
</dbReference>
<keyword evidence="5" id="KW-0732">Signal</keyword>
<comment type="similarity">
    <text evidence="1">Belongs to the peptidase C40 family.</text>
</comment>
<protein>
    <submittedName>
        <fullName evidence="7">C40 family peptidase</fullName>
    </submittedName>
</protein>
<dbReference type="AlphaFoldDB" id="A0A9X3MZG6"/>
<sequence length="331" mass="35573">MRRLSLLLVAAVAALTCGPTAHAATRANWNRSEQEDVVAAGILARLDDGRFHGERDLTGAQLGEALTALAGQPVAGAAQTTVSVTAFDARLVAQLGLNDIAAHVQDTARQAGLNPPRTFGTEVVARFLGLRTNHPASDDALELYPWEPITRAEAAHSFATLLQSRDWAVENARAQLGAFALPSYDATTRSALRVAVSKIGMPYIWGGETDTTSSTYGYQAHGGYDCSGFVWRTFKLSNLPAGTGITGRTAAQMAGEIPKRERLRLDEIAPGDLVFFGTAKFNGKATETGVDHVGIALSPHWMIHSSAQGVYVSSLDDEWRQARFTWARRVL</sequence>
<organism evidence="7 8">
    <name type="scientific">Solirubrobacter ginsenosidimutans</name>
    <dbReference type="NCBI Taxonomy" id="490573"/>
    <lineage>
        <taxon>Bacteria</taxon>
        <taxon>Bacillati</taxon>
        <taxon>Actinomycetota</taxon>
        <taxon>Thermoleophilia</taxon>
        <taxon>Solirubrobacterales</taxon>
        <taxon>Solirubrobacteraceae</taxon>
        <taxon>Solirubrobacter</taxon>
    </lineage>
</organism>
<gene>
    <name evidence="7" type="ORF">OM076_28310</name>
</gene>
<dbReference type="GO" id="GO:0008234">
    <property type="term" value="F:cysteine-type peptidase activity"/>
    <property type="evidence" value="ECO:0007669"/>
    <property type="project" value="UniProtKB-KW"/>
</dbReference>
<evidence type="ECO:0000256" key="4">
    <source>
        <dbReference type="ARBA" id="ARBA00022807"/>
    </source>
</evidence>
<keyword evidence="3" id="KW-0378">Hydrolase</keyword>
<dbReference type="InterPro" id="IPR051202">
    <property type="entry name" value="Peptidase_C40"/>
</dbReference>
<evidence type="ECO:0000256" key="1">
    <source>
        <dbReference type="ARBA" id="ARBA00007074"/>
    </source>
</evidence>
<dbReference type="InterPro" id="IPR038765">
    <property type="entry name" value="Papain-like_cys_pep_sf"/>
</dbReference>
<evidence type="ECO:0000256" key="3">
    <source>
        <dbReference type="ARBA" id="ARBA00022801"/>
    </source>
</evidence>
<keyword evidence="2" id="KW-0645">Protease</keyword>
<evidence type="ECO:0000313" key="8">
    <source>
        <dbReference type="Proteomes" id="UP001149140"/>
    </source>
</evidence>
<evidence type="ECO:0000256" key="2">
    <source>
        <dbReference type="ARBA" id="ARBA00022670"/>
    </source>
</evidence>
<dbReference type="EMBL" id="JAPDOD010000031">
    <property type="protein sequence ID" value="MDA0164208.1"/>
    <property type="molecule type" value="Genomic_DNA"/>
</dbReference>
<dbReference type="RefSeq" id="WP_270043459.1">
    <property type="nucleotide sequence ID" value="NZ_JAPDOD010000031.1"/>
</dbReference>
<evidence type="ECO:0000256" key="5">
    <source>
        <dbReference type="SAM" id="SignalP"/>
    </source>
</evidence>